<comment type="caution">
    <text evidence="2">The sequence shown here is derived from an EMBL/GenBank/DDBJ whole genome shotgun (WGS) entry which is preliminary data.</text>
</comment>
<dbReference type="RefSeq" id="WP_053249799.1">
    <property type="nucleotide sequence ID" value="NZ_LGAP01000009.1"/>
</dbReference>
<reference evidence="3" key="1">
    <citation type="submission" date="2015-07" db="EMBL/GenBank/DDBJ databases">
        <title>Whole genome sequence of an Ensifer adhaerens strain isolated from a cave pool in the Wind Cave National Park.</title>
        <authorList>
            <person name="Eng W.W.H."/>
            <person name="Gan H.M."/>
            <person name="Barton H.A."/>
            <person name="Savka M.A."/>
        </authorList>
    </citation>
    <scope>NUCLEOTIDE SEQUENCE [LARGE SCALE GENOMIC DNA]</scope>
    <source>
        <strain evidence="3">SD006</strain>
    </source>
</reference>
<feature type="region of interest" description="Disordered" evidence="1">
    <location>
        <begin position="69"/>
        <end position="98"/>
    </location>
</feature>
<evidence type="ECO:0000313" key="3">
    <source>
        <dbReference type="Proteomes" id="UP000037425"/>
    </source>
</evidence>
<dbReference type="AlphaFoldDB" id="A0A0L8BT17"/>
<dbReference type="EMBL" id="LGAP01000009">
    <property type="protein sequence ID" value="KOF17876.1"/>
    <property type="molecule type" value="Genomic_DNA"/>
</dbReference>
<evidence type="ECO:0000256" key="1">
    <source>
        <dbReference type="SAM" id="MobiDB-lite"/>
    </source>
</evidence>
<name>A0A0L8BT17_ENSAD</name>
<evidence type="ECO:0000313" key="2">
    <source>
        <dbReference type="EMBL" id="KOF17876.1"/>
    </source>
</evidence>
<proteinExistence type="predicted"/>
<organism evidence="2 3">
    <name type="scientific">Ensifer adhaerens</name>
    <name type="common">Sinorhizobium morelense</name>
    <dbReference type="NCBI Taxonomy" id="106592"/>
    <lineage>
        <taxon>Bacteria</taxon>
        <taxon>Pseudomonadati</taxon>
        <taxon>Pseudomonadota</taxon>
        <taxon>Alphaproteobacteria</taxon>
        <taxon>Hyphomicrobiales</taxon>
        <taxon>Rhizobiaceae</taxon>
        <taxon>Sinorhizobium/Ensifer group</taxon>
        <taxon>Ensifer</taxon>
    </lineage>
</organism>
<protein>
    <submittedName>
        <fullName evidence="2">Uncharacterized protein</fullName>
    </submittedName>
</protein>
<dbReference type="Proteomes" id="UP000037425">
    <property type="component" value="Unassembled WGS sequence"/>
</dbReference>
<dbReference type="OrthoDB" id="7852579at2"/>
<dbReference type="PATRIC" id="fig|106592.7.peg.7523"/>
<sequence length="213" mass="23372">MSLHAEVMTKSAFAAHVGVSAGRISQYIAERKIFGDALEGEGRNAKIRPSVAMEQLKRSLDPAQRFGANGMATRSAPPSTATDLLDDAPTRLKPPVKPTVVPDPFVDEVAAEKLKQQKITTARMEREEALELGRYMLTDDARREMVKAVAEAFKVMEQGISEMAKAIAAQFSIPTHDATHVMLKAFRDHRSKKAKDFAAEAAELPDHVEDDES</sequence>
<gene>
    <name evidence="2" type="ORF">AC244_16045</name>
</gene>
<accession>A0A0L8BT17</accession>